<name>A0A8W8J129_MAGGI</name>
<keyword evidence="3" id="KW-1185">Reference proteome</keyword>
<proteinExistence type="predicted"/>
<dbReference type="InterPro" id="IPR058913">
    <property type="entry name" value="Integrase_dom_put"/>
</dbReference>
<reference evidence="2" key="1">
    <citation type="submission" date="2022-08" db="UniProtKB">
        <authorList>
            <consortium name="EnsemblMetazoa"/>
        </authorList>
    </citation>
    <scope>IDENTIFICATION</scope>
    <source>
        <strain evidence="2">05x7-T-G4-1.051#20</strain>
    </source>
</reference>
<protein>
    <recommendedName>
        <fullName evidence="1">Integrase core domain-containing protein</fullName>
    </recommendedName>
</protein>
<dbReference type="EnsemblMetazoa" id="G16801.1">
    <property type="protein sequence ID" value="G16801.1:cds"/>
    <property type="gene ID" value="G16801"/>
</dbReference>
<organism evidence="2 3">
    <name type="scientific">Magallana gigas</name>
    <name type="common">Pacific oyster</name>
    <name type="synonym">Crassostrea gigas</name>
    <dbReference type="NCBI Taxonomy" id="29159"/>
    <lineage>
        <taxon>Eukaryota</taxon>
        <taxon>Metazoa</taxon>
        <taxon>Spiralia</taxon>
        <taxon>Lophotrochozoa</taxon>
        <taxon>Mollusca</taxon>
        <taxon>Bivalvia</taxon>
        <taxon>Autobranchia</taxon>
        <taxon>Pteriomorphia</taxon>
        <taxon>Ostreida</taxon>
        <taxon>Ostreoidea</taxon>
        <taxon>Ostreidae</taxon>
        <taxon>Magallana</taxon>
    </lineage>
</organism>
<sequence length="307" mass="35451">MNQQELHKKIKEYFYKGFNSRLIHYLIQRNNNYDISYNCLVRKLLPRLGLKRRLAEIDIDEVFEKSQIEIQNGCAGSENLRRTLKMKYHFNVTRFSRRVIWLEADITNKRPEVVAEYYLSAVQLLKGCPQKIRADPGTENGIIATFHSCLKGNCSSVTLGTSTANQDLVYEDLLVLGNPIHRLCIQYVYLPLIKKDLKEIMEQWNNHLIRRQKLGDTVQGIPDVLFKNPEIVGASQYIHSVPHNTVARLQGLVSNNFKQIDEDFAHVATLILHQHGLPLPDALGDWTSARQLYIFLQESITHLMNLI</sequence>
<evidence type="ECO:0000313" key="2">
    <source>
        <dbReference type="EnsemblMetazoa" id="G16801.1:cds"/>
    </source>
</evidence>
<dbReference type="Proteomes" id="UP000005408">
    <property type="component" value="Unassembled WGS sequence"/>
</dbReference>
<dbReference type="PANTHER" id="PTHR46177:SF1">
    <property type="entry name" value="INTEGRASE CATALYTIC DOMAIN-CONTAINING PROTEIN"/>
    <property type="match status" value="1"/>
</dbReference>
<evidence type="ECO:0000259" key="1">
    <source>
        <dbReference type="Pfam" id="PF24764"/>
    </source>
</evidence>
<dbReference type="PANTHER" id="PTHR46177">
    <property type="entry name" value="INTEGRASE CATALYTIC DOMAIN-CONTAINING PROTEIN"/>
    <property type="match status" value="1"/>
</dbReference>
<feature type="domain" description="Integrase core" evidence="1">
    <location>
        <begin position="172"/>
        <end position="213"/>
    </location>
</feature>
<accession>A0A8W8J129</accession>
<evidence type="ECO:0000313" key="3">
    <source>
        <dbReference type="Proteomes" id="UP000005408"/>
    </source>
</evidence>
<dbReference type="AlphaFoldDB" id="A0A8W8J129"/>
<feature type="domain" description="Integrase core" evidence="1">
    <location>
        <begin position="87"/>
        <end position="167"/>
    </location>
</feature>
<dbReference type="Pfam" id="PF24764">
    <property type="entry name" value="rva_4"/>
    <property type="match status" value="2"/>
</dbReference>